<evidence type="ECO:0000256" key="1">
    <source>
        <dbReference type="ARBA" id="ARBA00022729"/>
    </source>
</evidence>
<gene>
    <name evidence="4" type="ORF">ENT66_05730</name>
</gene>
<dbReference type="AlphaFoldDB" id="A0A7C4JS81"/>
<name>A0A7C4JS81_9BACT</name>
<evidence type="ECO:0000313" key="4">
    <source>
        <dbReference type="EMBL" id="HGQ85816.1"/>
    </source>
</evidence>
<sequence length="903" mass="102725">MKLNNKIFYSLGIVVFLFIFASFYIFSENLTFAKSENSCLRCHSVKRLPKVLPSGEKMELYIDKEGFLNSVHGSLSCTDCHSDIKPATHPRPMKISSKLEYAKKVSQSCANCHPEEGLSPIHKNILKEGKISCAECHGSHYIKPMKELAKVADKCLKCHSVRRLPKVLPSGEKMYLYVDKEKFLNSVHAKIGCLFCHKDVDPATHPRPEKISSKQEYAKKIFKNCLNCHPFNSLSPIHKGFLKEDRMVCFGCHGNHYVKSKAQWKKETDKCLRCHSVKRLPKVLPSGEQMDLYVDKEAFKKTVHGDIGCWVCHQGIDFSNHPRPMRIESKRAYAEKVTAGCFRCHPKDVLSKHKGHARVIEEKEILCIECHGHHKNQPLKEWKEKAKYQEYCMSCHKLDLFKTLPSQEKISLKVDLAQLKESVHKNFECIACHKDFSKKAHPSYNFKTKREYSINLSKSICQACHTDEELKKNPAHYAIAKTASCIDCHGYHNVKSLKVPVGVPENKYCMNCHSLSLTKKMENGEILSVKVDEKQILASAHKDLKCSDCHIGFSTKTHPIRSFKSIADYRSKAQEICANCHKNETLEYNNSIHAKAILKGNKEAPDCLKCHGYHNVAKITPNLALRYETCIRCHDKEDKSFRESIHYKAYEEGKKDAPVCSSCHNAHKVLPTNIAKLNEACIKCHKDVKKSHNKWLYNPPFKLESFVDVHFAGSTCTTCHISGERAIVLTLITSENKPLTLEKISELTNWSIEEIKSKLDSNKDNIIQKEELYQFLKNFKDKEKVQLKGRLDVVNGNDAHKILTKQGAVKDCAFCHNPEAQFVGKLEINKEGEKPEKFNLEKNAVNSVYAIPNIKDFYVLGLTKINILDILFVIALIAGAGVVGGHIFLRLITTPIRRKRRGG</sequence>
<dbReference type="InterPro" id="IPR036280">
    <property type="entry name" value="Multihaem_cyt_sf"/>
</dbReference>
<feature type="domain" description="EF-hand" evidence="3">
    <location>
        <begin position="758"/>
        <end position="782"/>
    </location>
</feature>
<feature type="transmembrane region" description="Helical" evidence="2">
    <location>
        <begin position="7"/>
        <end position="26"/>
    </location>
</feature>
<dbReference type="PROSITE" id="PS00018">
    <property type="entry name" value="EF_HAND_1"/>
    <property type="match status" value="1"/>
</dbReference>
<feature type="transmembrane region" description="Helical" evidence="2">
    <location>
        <begin position="870"/>
        <end position="892"/>
    </location>
</feature>
<dbReference type="Gene3D" id="3.90.10.10">
    <property type="entry name" value="Cytochrome C3"/>
    <property type="match status" value="5"/>
</dbReference>
<dbReference type="GO" id="GO:0005509">
    <property type="term" value="F:calcium ion binding"/>
    <property type="evidence" value="ECO:0007669"/>
    <property type="project" value="InterPro"/>
</dbReference>
<organism evidence="4">
    <name type="scientific">Thermodesulfobacterium geofontis</name>
    <dbReference type="NCBI Taxonomy" id="1295609"/>
    <lineage>
        <taxon>Bacteria</taxon>
        <taxon>Pseudomonadati</taxon>
        <taxon>Thermodesulfobacteriota</taxon>
        <taxon>Thermodesulfobacteria</taxon>
        <taxon>Thermodesulfobacteriales</taxon>
        <taxon>Thermodesulfobacteriaceae</taxon>
        <taxon>Thermodesulfobacterium</taxon>
    </lineage>
</organism>
<dbReference type="PANTHER" id="PTHR35038:SF10">
    <property type="entry name" value="HIGH-MOLECULAR-WEIGHT CYTOCHROME C"/>
    <property type="match status" value="1"/>
</dbReference>
<comment type="caution">
    <text evidence="4">The sequence shown here is derived from an EMBL/GenBank/DDBJ whole genome shotgun (WGS) entry which is preliminary data.</text>
</comment>
<evidence type="ECO:0000256" key="2">
    <source>
        <dbReference type="SAM" id="Phobius"/>
    </source>
</evidence>
<dbReference type="InterPro" id="IPR002048">
    <property type="entry name" value="EF_hand_dom"/>
</dbReference>
<keyword evidence="2" id="KW-0472">Membrane</keyword>
<dbReference type="PROSITE" id="PS50222">
    <property type="entry name" value="EF_HAND_2"/>
    <property type="match status" value="1"/>
</dbReference>
<dbReference type="PANTHER" id="PTHR35038">
    <property type="entry name" value="DISSIMILATORY SULFITE REDUCTASE SIRA"/>
    <property type="match status" value="1"/>
</dbReference>
<keyword evidence="2" id="KW-1133">Transmembrane helix</keyword>
<dbReference type="InterPro" id="IPR018247">
    <property type="entry name" value="EF_Hand_1_Ca_BS"/>
</dbReference>
<evidence type="ECO:0000259" key="3">
    <source>
        <dbReference type="PROSITE" id="PS50222"/>
    </source>
</evidence>
<protein>
    <submittedName>
        <fullName evidence="4">Cytochrome c family protein</fullName>
    </submittedName>
</protein>
<dbReference type="EMBL" id="DSZN01000094">
    <property type="protein sequence ID" value="HGQ85816.1"/>
    <property type="molecule type" value="Genomic_DNA"/>
</dbReference>
<dbReference type="Gene3D" id="1.10.1130.10">
    <property type="entry name" value="Flavocytochrome C3, Chain A"/>
    <property type="match status" value="1"/>
</dbReference>
<accession>A0A7C4JS81</accession>
<keyword evidence="1" id="KW-0732">Signal</keyword>
<reference evidence="4" key="1">
    <citation type="journal article" date="2020" name="mSystems">
        <title>Genome- and Community-Level Interaction Insights into Carbon Utilization and Element Cycling Functions of Hydrothermarchaeota in Hydrothermal Sediment.</title>
        <authorList>
            <person name="Zhou Z."/>
            <person name="Liu Y."/>
            <person name="Xu W."/>
            <person name="Pan J."/>
            <person name="Luo Z.H."/>
            <person name="Li M."/>
        </authorList>
    </citation>
    <scope>NUCLEOTIDE SEQUENCE [LARGE SCALE GENOMIC DNA]</scope>
    <source>
        <strain evidence="4">SpSt-6</strain>
    </source>
</reference>
<dbReference type="InterPro" id="IPR051829">
    <property type="entry name" value="Multiheme_Cytochr_ET"/>
</dbReference>
<proteinExistence type="predicted"/>
<dbReference type="SUPFAM" id="SSF48695">
    <property type="entry name" value="Multiheme cytochromes"/>
    <property type="match status" value="2"/>
</dbReference>
<keyword evidence="2" id="KW-0812">Transmembrane</keyword>